<gene>
    <name evidence="9" type="ORF">GS398_01625</name>
</gene>
<dbReference type="AlphaFoldDB" id="A0A7K1XSK7"/>
<evidence type="ECO:0000256" key="3">
    <source>
        <dbReference type="ARBA" id="ARBA00022692"/>
    </source>
</evidence>
<feature type="domain" description="MacB-like periplasmic core" evidence="8">
    <location>
        <begin position="1"/>
        <end position="210"/>
    </location>
</feature>
<reference evidence="9 10" key="1">
    <citation type="submission" date="2019-11" db="EMBL/GenBank/DDBJ databases">
        <title>Pedobacter sp. HMF7056 Genome sequencing and assembly.</title>
        <authorList>
            <person name="Kang H."/>
            <person name="Kim H."/>
            <person name="Joh K."/>
        </authorList>
    </citation>
    <scope>NUCLEOTIDE SEQUENCE [LARGE SCALE GENOMIC DNA]</scope>
    <source>
        <strain evidence="9 10">HMF7056</strain>
    </source>
</reference>
<keyword evidence="2" id="KW-1003">Cell membrane</keyword>
<evidence type="ECO:0000313" key="10">
    <source>
        <dbReference type="Proteomes" id="UP000451233"/>
    </source>
</evidence>
<dbReference type="RefSeq" id="WP_160904998.1">
    <property type="nucleotide sequence ID" value="NZ_WVHS01000001.1"/>
</dbReference>
<feature type="transmembrane region" description="Helical" evidence="6">
    <location>
        <begin position="741"/>
        <end position="761"/>
    </location>
</feature>
<keyword evidence="10" id="KW-1185">Reference proteome</keyword>
<dbReference type="InterPro" id="IPR050250">
    <property type="entry name" value="Macrolide_Exporter_MacB"/>
</dbReference>
<feature type="transmembrane region" description="Helical" evidence="6">
    <location>
        <begin position="255"/>
        <end position="276"/>
    </location>
</feature>
<evidence type="ECO:0000256" key="6">
    <source>
        <dbReference type="SAM" id="Phobius"/>
    </source>
</evidence>
<feature type="transmembrane region" description="Helical" evidence="6">
    <location>
        <begin position="346"/>
        <end position="371"/>
    </location>
</feature>
<evidence type="ECO:0000259" key="7">
    <source>
        <dbReference type="Pfam" id="PF02687"/>
    </source>
</evidence>
<evidence type="ECO:0000256" key="5">
    <source>
        <dbReference type="ARBA" id="ARBA00023136"/>
    </source>
</evidence>
<dbReference type="EMBL" id="WVHS01000001">
    <property type="protein sequence ID" value="MXV13985.1"/>
    <property type="molecule type" value="Genomic_DNA"/>
</dbReference>
<dbReference type="PANTHER" id="PTHR30572">
    <property type="entry name" value="MEMBRANE COMPONENT OF TRANSPORTER-RELATED"/>
    <property type="match status" value="1"/>
</dbReference>
<feature type="domain" description="MacB-like periplasmic core" evidence="8">
    <location>
        <begin position="474"/>
        <end position="618"/>
    </location>
</feature>
<comment type="subcellular location">
    <subcellularLocation>
        <location evidence="1">Cell membrane</location>
        <topology evidence="1">Multi-pass membrane protein</topology>
    </subcellularLocation>
</comment>
<comment type="caution">
    <text evidence="9">The sequence shown here is derived from an EMBL/GenBank/DDBJ whole genome shotgun (WGS) entry which is preliminary data.</text>
</comment>
<evidence type="ECO:0000313" key="9">
    <source>
        <dbReference type="EMBL" id="MXV13985.1"/>
    </source>
</evidence>
<accession>A0A7K1XSK7</accession>
<feature type="transmembrane region" description="Helical" evidence="6">
    <location>
        <begin position="301"/>
        <end position="326"/>
    </location>
</feature>
<evidence type="ECO:0000259" key="8">
    <source>
        <dbReference type="Pfam" id="PF12704"/>
    </source>
</evidence>
<dbReference type="GO" id="GO:0022857">
    <property type="term" value="F:transmembrane transporter activity"/>
    <property type="evidence" value="ECO:0007669"/>
    <property type="project" value="TreeGrafter"/>
</dbReference>
<keyword evidence="5 6" id="KW-0472">Membrane</keyword>
<organism evidence="9 10">
    <name type="scientific">Hufsiella ginkgonis</name>
    <dbReference type="NCBI Taxonomy" id="2695274"/>
    <lineage>
        <taxon>Bacteria</taxon>
        <taxon>Pseudomonadati</taxon>
        <taxon>Bacteroidota</taxon>
        <taxon>Sphingobacteriia</taxon>
        <taxon>Sphingobacteriales</taxon>
        <taxon>Sphingobacteriaceae</taxon>
        <taxon>Hufsiella</taxon>
    </lineage>
</organism>
<feature type="domain" description="ABC3 transporter permease C-terminal" evidence="7">
    <location>
        <begin position="260"/>
        <end position="373"/>
    </location>
</feature>
<evidence type="ECO:0000256" key="1">
    <source>
        <dbReference type="ARBA" id="ARBA00004651"/>
    </source>
</evidence>
<evidence type="ECO:0000256" key="4">
    <source>
        <dbReference type="ARBA" id="ARBA00022989"/>
    </source>
</evidence>
<protein>
    <submittedName>
        <fullName evidence="9">FtsX-like permease family protein</fullName>
    </submittedName>
</protein>
<keyword evidence="4 6" id="KW-1133">Transmembrane helix</keyword>
<name>A0A7K1XSK7_9SPHI</name>
<proteinExistence type="predicted"/>
<feature type="domain" description="ABC3 transporter permease C-terminal" evidence="7">
    <location>
        <begin position="657"/>
        <end position="771"/>
    </location>
</feature>
<dbReference type="PANTHER" id="PTHR30572:SF18">
    <property type="entry name" value="ABC-TYPE MACROLIDE FAMILY EXPORT SYSTEM PERMEASE COMPONENT 2"/>
    <property type="match status" value="1"/>
</dbReference>
<sequence>MAAAVMILLWVHNERSYDTFHSNSDQLYRVSYLAESGSGNTTWERTPFPLGETVKRQLPEIEQAATAYSNDYNPPVFKVNGEIFNGKGVAFVNQDWLKVFRYQFLEGSAASFFAHPQSLVLTRTAAEKYFGKGGALGKSLNIDSVEYQVRAIVADNPPNSSFRFQVLIPFAALTPAAADDMRAWGNHSCLTFVKLRKDASVHALERKISAIVKIEKDKQWKSKYVPEYTLLPLRAMHFETDVSSDMVERGDEKRVTLFTVFAVLLVIIACINYVNLVTAKASLRIKEVSIKKISGAGRTQIFGQFVIETGALSLISMLVTVLLVNACLPFFNNFTARELEFSVTSLTTWLILGGTWLVIVILASIYPALLLSSFRPVDVFRGHSIFSIRDAGLRKGLVVVQFTVSVVLIAGIVIMYRQQQFIRETDASYNRSQVFSIKLPTGLLVKMKRDPGSFESSQRRLWFRTFKQELAAQPGIGAVTFTQSPVLNNEAVFDEGLQWQNKPEDTEIPVTLQHIQPDYGAFFNMTLVSGRWLRDEPSDENSFLINETGHRRLALYGPVIGKKISINNIAGTVVGVVKDFHYTDFHQEIKPLLMAYNPNWYGIAYVKTRAGNTRAALAAAEKVFKQAVPAKPFEYEFLDESFDAMYRAEQKTWVLLNVFTGLILFISCLGIFGLSAHTAELRTREIGIRKVLGASVTGITALLTKDFVKLVVVAIVIASPVAWWIMNKWLQDFAYRVPVSWWMFALAGVAALTIAVLTVSFQSVKAARGNPVNSLRNE</sequence>
<dbReference type="InterPro" id="IPR003838">
    <property type="entry name" value="ABC3_permease_C"/>
</dbReference>
<dbReference type="GO" id="GO:0005886">
    <property type="term" value="C:plasma membrane"/>
    <property type="evidence" value="ECO:0007669"/>
    <property type="project" value="UniProtKB-SubCell"/>
</dbReference>
<feature type="transmembrane region" description="Helical" evidence="6">
    <location>
        <begin position="653"/>
        <end position="674"/>
    </location>
</feature>
<feature type="transmembrane region" description="Helical" evidence="6">
    <location>
        <begin position="392"/>
        <end position="416"/>
    </location>
</feature>
<dbReference type="Proteomes" id="UP000451233">
    <property type="component" value="Unassembled WGS sequence"/>
</dbReference>
<dbReference type="Pfam" id="PF02687">
    <property type="entry name" value="FtsX"/>
    <property type="match status" value="2"/>
</dbReference>
<dbReference type="InterPro" id="IPR025857">
    <property type="entry name" value="MacB_PCD"/>
</dbReference>
<keyword evidence="3 6" id="KW-0812">Transmembrane</keyword>
<dbReference type="Pfam" id="PF12704">
    <property type="entry name" value="MacB_PCD"/>
    <property type="match status" value="2"/>
</dbReference>
<evidence type="ECO:0000256" key="2">
    <source>
        <dbReference type="ARBA" id="ARBA00022475"/>
    </source>
</evidence>
<feature type="transmembrane region" description="Helical" evidence="6">
    <location>
        <begin position="707"/>
        <end position="726"/>
    </location>
</feature>